<dbReference type="OrthoDB" id="9762718at2"/>
<dbReference type="EMBL" id="AP014854">
    <property type="protein sequence ID" value="BAS00311.1"/>
    <property type="molecule type" value="Genomic_DNA"/>
</dbReference>
<dbReference type="Gene3D" id="3.40.50.1980">
    <property type="entry name" value="Nitrogenase molybdenum iron protein domain"/>
    <property type="match status" value="3"/>
</dbReference>
<dbReference type="PATRIC" id="fig|1079.6.peg.2092"/>
<gene>
    <name evidence="2" type="ORF">BV133_2717</name>
</gene>
<name>A0A182D488_BLAVI</name>
<dbReference type="SUPFAM" id="SSF53807">
    <property type="entry name" value="Helical backbone' metal receptor"/>
    <property type="match status" value="1"/>
</dbReference>
<dbReference type="KEGG" id="bvr:BVIR_2017"/>
<dbReference type="AlphaFoldDB" id="A0A182D488"/>
<feature type="domain" description="Nitrogenase/oxidoreductase component 1" evidence="1">
    <location>
        <begin position="78"/>
        <end position="472"/>
    </location>
</feature>
<reference evidence="2" key="1">
    <citation type="journal article" date="2015" name="Genome Announc.">
        <title>Complete Genome Sequence of the Bacteriochlorophyll b-Producing Photosynthetic Bacterium Blastochloris viridis.</title>
        <authorList>
            <person name="Tsukatani Y."/>
            <person name="Hirose Y."/>
            <person name="Harada J."/>
            <person name="Misawa N."/>
            <person name="Mori K."/>
            <person name="Inoue K."/>
            <person name="Tamiaki H."/>
        </authorList>
    </citation>
    <scope>NUCLEOTIDE SEQUENCE [LARGE SCALE GENOMIC DNA]</scope>
    <source>
        <strain evidence="2">DSM 133</strain>
    </source>
</reference>
<evidence type="ECO:0000259" key="1">
    <source>
        <dbReference type="Pfam" id="PF00148"/>
    </source>
</evidence>
<proteinExistence type="predicted"/>
<dbReference type="InterPro" id="IPR049939">
    <property type="entry name" value="NifE-like"/>
</dbReference>
<dbReference type="InterPro" id="IPR000510">
    <property type="entry name" value="Nase/OxRdtase_comp1"/>
</dbReference>
<dbReference type="RefSeq" id="WP_055037502.1">
    <property type="nucleotide sequence ID" value="NZ_AP014854.2"/>
</dbReference>
<sequence>MAINLKVASVESREQRLGTIINWDGKASDLADQSGFSRDGCGARCGISGGKVPRICELESPFTQGTGCSEQIVENQASHIRDAVLIHHAPIGCSALHASTSASYRKGLAARDMPVADAISISTNLGDSDMVYGGVEKLRDAIHKAWERHHPKAIFIATSCATGIIGDDVESVTKACEEELGIPVVPVFCEGFKSNHWSSGFDAIQHGILRHIVRKAPRRKQDDLINLFVLSGADVYTDMLGQLGLRANFVVNLATVEGLEQMSEAAASTSFCYTFATYLGAALEREFGVPQIKAPQPFGFAGTDGWLRAIGQALNRQEQVEQYIQREHERIGPRVEKLRTELRGLKGFVVMGPGYAHGIIGILRELGITVEGSVAYHHDPIYDSPDTERDTLGFMLDSYGDIEHLSISNGQSYRFFNMLKRVNPDFIIFRHSALGSVINRLGLPVIPLEADASFPVGYQGLVNIGEEILAVLAQRKFHEDLAAHTTLPYKASWLAEQDPFALARRVGA</sequence>
<evidence type="ECO:0000313" key="2">
    <source>
        <dbReference type="EMBL" id="BAS00311.1"/>
    </source>
</evidence>
<dbReference type="Pfam" id="PF00148">
    <property type="entry name" value="Oxidored_nitro"/>
    <property type="match status" value="1"/>
</dbReference>
<dbReference type="PANTHER" id="PTHR42956">
    <property type="entry name" value="NITROGENASE IRON-MOLYBDENUM COFACTOR BIOSYNTHESIS PROTEIN NIFE"/>
    <property type="match status" value="1"/>
</dbReference>
<dbReference type="GO" id="GO:0016491">
    <property type="term" value="F:oxidoreductase activity"/>
    <property type="evidence" value="ECO:0007669"/>
    <property type="project" value="InterPro"/>
</dbReference>
<organism evidence="2">
    <name type="scientific">Blastochloris viridis</name>
    <name type="common">Rhodopseudomonas viridis</name>
    <dbReference type="NCBI Taxonomy" id="1079"/>
    <lineage>
        <taxon>Bacteria</taxon>
        <taxon>Pseudomonadati</taxon>
        <taxon>Pseudomonadota</taxon>
        <taxon>Alphaproteobacteria</taxon>
        <taxon>Hyphomicrobiales</taxon>
        <taxon>Blastochloridaceae</taxon>
        <taxon>Blastochloris</taxon>
    </lineage>
</organism>
<dbReference type="PANTHER" id="PTHR42956:SF1">
    <property type="entry name" value="NITROGENASE IRON-MOLYBDENUM COFACTOR BIOSYNTHESIS PROTEIN NIFE"/>
    <property type="match status" value="1"/>
</dbReference>
<protein>
    <submittedName>
        <fullName evidence="2">Nitrogenase (Molybdenum-iron) alpha chain</fullName>
    </submittedName>
</protein>
<accession>A0A182D488</accession>